<dbReference type="EMBL" id="NBIV01000167">
    <property type="protein sequence ID" value="PXF42340.1"/>
    <property type="molecule type" value="Genomic_DNA"/>
</dbReference>
<accession>A0A2V3IMJ9</accession>
<comment type="caution">
    <text evidence="2">The sequence shown here is derived from an EMBL/GenBank/DDBJ whole genome shotgun (WGS) entry which is preliminary data.</text>
</comment>
<organism evidence="2 3">
    <name type="scientific">Gracilariopsis chorda</name>
    <dbReference type="NCBI Taxonomy" id="448386"/>
    <lineage>
        <taxon>Eukaryota</taxon>
        <taxon>Rhodophyta</taxon>
        <taxon>Florideophyceae</taxon>
        <taxon>Rhodymeniophycidae</taxon>
        <taxon>Gracilariales</taxon>
        <taxon>Gracilariaceae</taxon>
        <taxon>Gracilariopsis</taxon>
    </lineage>
</organism>
<sequence length="185" mass="20809">MSIPVLEKLRLNEIIGYALPSQTSGTTQPLELSVFLCFKSTFRNIFQTVTRSVGVERTLDEFGVCKKITADCEQSFSSSNIISGFREAGCCLLDEYRLFAQARRYSTAEPMQIASAEEMVAMLESRRHDTVGKILGEAQLTKSGFLDTALGAVVTSEEAVKLLRKQEAKRKHDRKRRSRMKSFKL</sequence>
<name>A0A2V3IMJ9_9FLOR</name>
<gene>
    <name evidence="2" type="ORF">BWQ96_07929</name>
</gene>
<evidence type="ECO:0000313" key="2">
    <source>
        <dbReference type="EMBL" id="PXF42340.1"/>
    </source>
</evidence>
<reference evidence="2 3" key="1">
    <citation type="journal article" date="2018" name="Mol. Biol. Evol.">
        <title>Analysis of the draft genome of the red seaweed Gracilariopsis chorda provides insights into genome size evolution in Rhodophyta.</title>
        <authorList>
            <person name="Lee J."/>
            <person name="Yang E.C."/>
            <person name="Graf L."/>
            <person name="Yang J.H."/>
            <person name="Qiu H."/>
            <person name="Zel Zion U."/>
            <person name="Chan C.X."/>
            <person name="Stephens T.G."/>
            <person name="Weber A.P.M."/>
            <person name="Boo G.H."/>
            <person name="Boo S.M."/>
            <person name="Kim K.M."/>
            <person name="Shin Y."/>
            <person name="Jung M."/>
            <person name="Lee S.J."/>
            <person name="Yim H.S."/>
            <person name="Lee J.H."/>
            <person name="Bhattacharya D."/>
            <person name="Yoon H.S."/>
        </authorList>
    </citation>
    <scope>NUCLEOTIDE SEQUENCE [LARGE SCALE GENOMIC DNA]</scope>
    <source>
        <strain evidence="2 3">SKKU-2015</strain>
        <tissue evidence="2">Whole body</tissue>
    </source>
</reference>
<proteinExistence type="predicted"/>
<protein>
    <submittedName>
        <fullName evidence="2">Uncharacterized protein</fullName>
    </submittedName>
</protein>
<dbReference type="Proteomes" id="UP000247409">
    <property type="component" value="Unassembled WGS sequence"/>
</dbReference>
<evidence type="ECO:0000313" key="3">
    <source>
        <dbReference type="Proteomes" id="UP000247409"/>
    </source>
</evidence>
<feature type="region of interest" description="Disordered" evidence="1">
    <location>
        <begin position="165"/>
        <end position="185"/>
    </location>
</feature>
<evidence type="ECO:0000256" key="1">
    <source>
        <dbReference type="SAM" id="MobiDB-lite"/>
    </source>
</evidence>
<keyword evidence="3" id="KW-1185">Reference proteome</keyword>
<feature type="compositionally biased region" description="Basic residues" evidence="1">
    <location>
        <begin position="167"/>
        <end position="185"/>
    </location>
</feature>
<dbReference type="AlphaFoldDB" id="A0A2V3IMJ9"/>